<sequence length="432" mass="46384">MSAPDDQERRRPPPAWDELLRRIVELSTVERDLRTALRRVAELVVAATGADCCFVHVVDHEHRELVLMGATPEEFDRLAGSIRLSLGEGVSGWVAAQARSTLVPDKWSDPRYRYIPALRGEDFSSLASVPLLRPPRRVVGVLNIHARRVGHFQEEDLPRLEEVAGLLAGIVENAVLYDQLQRREAELEQFVAKTVELQELERRRIAADLHDGVGQRLVSALYHLEAARADVGGSSAEALLATADGLLRAALSDTRAAIGGLRPPVLDDLGLGPALESLARSVGGEFDVVLHVTPVQAPPHVETALYRIAQELLQNVVKHASATMVEVNLEHADRALALEVADDGRGFDPDAAPSQLRYGLAGIRERVELLGGTLQVTSRPTQGTRVRVSLPLAGTDAAGGSPTADLLPEHRGLTGLPGAVPDSAGGAPGVVP</sequence>
<dbReference type="Proteomes" id="UP001589788">
    <property type="component" value="Unassembled WGS sequence"/>
</dbReference>
<keyword evidence="13 21" id="KW-0067">ATP-binding</keyword>
<comment type="cofactor">
    <cofactor evidence="2">
        <name>[4Fe-4S] cluster</name>
        <dbReference type="ChEBI" id="CHEBI:49883"/>
    </cofactor>
</comment>
<evidence type="ECO:0000256" key="4">
    <source>
        <dbReference type="ARBA" id="ARBA00012438"/>
    </source>
</evidence>
<dbReference type="SUPFAM" id="SSF55781">
    <property type="entry name" value="GAF domain-like"/>
    <property type="match status" value="1"/>
</dbReference>
<dbReference type="InterPro" id="IPR050482">
    <property type="entry name" value="Sensor_HK_TwoCompSys"/>
</dbReference>
<comment type="catalytic activity">
    <reaction evidence="1">
        <text>ATP + protein L-histidine = ADP + protein N-phospho-L-histidine.</text>
        <dbReference type="EC" id="2.7.13.3"/>
    </reaction>
</comment>
<dbReference type="EMBL" id="JBHLYQ010000001">
    <property type="protein sequence ID" value="MFC0080566.1"/>
    <property type="molecule type" value="Genomic_DNA"/>
</dbReference>
<evidence type="ECO:0000256" key="5">
    <source>
        <dbReference type="ARBA" id="ARBA00017322"/>
    </source>
</evidence>
<comment type="caution">
    <text evidence="21">The sequence shown here is derived from an EMBL/GenBank/DDBJ whole genome shotgun (WGS) entry which is preliminary data.</text>
</comment>
<dbReference type="Gene3D" id="1.20.5.1930">
    <property type="match status" value="1"/>
</dbReference>
<evidence type="ECO:0000256" key="9">
    <source>
        <dbReference type="ARBA" id="ARBA00022679"/>
    </source>
</evidence>
<evidence type="ECO:0000256" key="6">
    <source>
        <dbReference type="ARBA" id="ARBA00022485"/>
    </source>
</evidence>
<dbReference type="SUPFAM" id="SSF55874">
    <property type="entry name" value="ATPase domain of HSP90 chaperone/DNA topoisomerase II/histidine kinase"/>
    <property type="match status" value="1"/>
</dbReference>
<evidence type="ECO:0000256" key="12">
    <source>
        <dbReference type="ARBA" id="ARBA00022777"/>
    </source>
</evidence>
<evidence type="ECO:0000256" key="3">
    <source>
        <dbReference type="ARBA" id="ARBA00004496"/>
    </source>
</evidence>
<dbReference type="InterPro" id="IPR003594">
    <property type="entry name" value="HATPase_dom"/>
</dbReference>
<evidence type="ECO:0000256" key="19">
    <source>
        <dbReference type="SAM" id="MobiDB-lite"/>
    </source>
</evidence>
<protein>
    <recommendedName>
        <fullName evidence="5">Oxygen sensor histidine kinase NreB</fullName>
        <ecNumber evidence="4">2.7.13.3</ecNumber>
    </recommendedName>
    <alternativeName>
        <fullName evidence="18">Nitrogen regulation protein B</fullName>
    </alternativeName>
</protein>
<keyword evidence="7" id="KW-0963">Cytoplasm</keyword>
<dbReference type="Pfam" id="PF02518">
    <property type="entry name" value="HATPase_c"/>
    <property type="match status" value="1"/>
</dbReference>
<dbReference type="SMART" id="SM00065">
    <property type="entry name" value="GAF"/>
    <property type="match status" value="1"/>
</dbReference>
<dbReference type="CDD" id="cd16917">
    <property type="entry name" value="HATPase_UhpB-NarQ-NarX-like"/>
    <property type="match status" value="1"/>
</dbReference>
<reference evidence="21 22" key="1">
    <citation type="submission" date="2024-09" db="EMBL/GenBank/DDBJ databases">
        <authorList>
            <person name="Sun Q."/>
            <person name="Mori K."/>
        </authorList>
    </citation>
    <scope>NUCLEOTIDE SEQUENCE [LARGE SCALE GENOMIC DNA]</scope>
    <source>
        <strain evidence="21 22">JCM 15389</strain>
    </source>
</reference>
<dbReference type="PROSITE" id="PS50109">
    <property type="entry name" value="HIS_KIN"/>
    <property type="match status" value="1"/>
</dbReference>
<evidence type="ECO:0000256" key="18">
    <source>
        <dbReference type="ARBA" id="ARBA00030800"/>
    </source>
</evidence>
<keyword evidence="8" id="KW-0597">Phosphoprotein</keyword>
<dbReference type="InterPro" id="IPR005467">
    <property type="entry name" value="His_kinase_dom"/>
</dbReference>
<dbReference type="PANTHER" id="PTHR24421:SF10">
    <property type="entry name" value="NITRATE_NITRITE SENSOR PROTEIN NARQ"/>
    <property type="match status" value="1"/>
</dbReference>
<keyword evidence="14" id="KW-0408">Iron</keyword>
<dbReference type="InterPro" id="IPR029016">
    <property type="entry name" value="GAF-like_dom_sf"/>
</dbReference>
<organism evidence="21 22">
    <name type="scientific">Aciditerrimonas ferrireducens</name>
    <dbReference type="NCBI Taxonomy" id="667306"/>
    <lineage>
        <taxon>Bacteria</taxon>
        <taxon>Bacillati</taxon>
        <taxon>Actinomycetota</taxon>
        <taxon>Acidimicrobiia</taxon>
        <taxon>Acidimicrobiales</taxon>
        <taxon>Acidimicrobiaceae</taxon>
        <taxon>Aciditerrimonas</taxon>
    </lineage>
</organism>
<dbReference type="InterPro" id="IPR004358">
    <property type="entry name" value="Sig_transdc_His_kin-like_C"/>
</dbReference>
<keyword evidence="9" id="KW-0808">Transferase</keyword>
<evidence type="ECO:0000256" key="13">
    <source>
        <dbReference type="ARBA" id="ARBA00022840"/>
    </source>
</evidence>
<dbReference type="GO" id="GO:0005524">
    <property type="term" value="F:ATP binding"/>
    <property type="evidence" value="ECO:0007669"/>
    <property type="project" value="UniProtKB-KW"/>
</dbReference>
<keyword evidence="6" id="KW-0004">4Fe-4S</keyword>
<dbReference type="InterPro" id="IPR011712">
    <property type="entry name" value="Sig_transdc_His_kin_sub3_dim/P"/>
</dbReference>
<dbReference type="RefSeq" id="WP_377786898.1">
    <property type="nucleotide sequence ID" value="NZ_JBHLYQ010000001.1"/>
</dbReference>
<accession>A0ABV6BYN4</accession>
<proteinExistence type="predicted"/>
<evidence type="ECO:0000256" key="10">
    <source>
        <dbReference type="ARBA" id="ARBA00022723"/>
    </source>
</evidence>
<evidence type="ECO:0000256" key="14">
    <source>
        <dbReference type="ARBA" id="ARBA00023004"/>
    </source>
</evidence>
<feature type="domain" description="Histidine kinase" evidence="20">
    <location>
        <begin position="305"/>
        <end position="394"/>
    </location>
</feature>
<feature type="region of interest" description="Disordered" evidence="19">
    <location>
        <begin position="413"/>
        <end position="432"/>
    </location>
</feature>
<dbReference type="Gene3D" id="3.30.565.10">
    <property type="entry name" value="Histidine kinase-like ATPase, C-terminal domain"/>
    <property type="match status" value="1"/>
</dbReference>
<gene>
    <name evidence="21" type="ORF">ACFFRE_00135</name>
</gene>
<evidence type="ECO:0000256" key="17">
    <source>
        <dbReference type="ARBA" id="ARBA00024827"/>
    </source>
</evidence>
<dbReference type="Pfam" id="PF07730">
    <property type="entry name" value="HisKA_3"/>
    <property type="match status" value="1"/>
</dbReference>
<evidence type="ECO:0000259" key="20">
    <source>
        <dbReference type="PROSITE" id="PS50109"/>
    </source>
</evidence>
<evidence type="ECO:0000313" key="21">
    <source>
        <dbReference type="EMBL" id="MFC0080566.1"/>
    </source>
</evidence>
<keyword evidence="22" id="KW-1185">Reference proteome</keyword>
<evidence type="ECO:0000256" key="16">
    <source>
        <dbReference type="ARBA" id="ARBA00023014"/>
    </source>
</evidence>
<keyword evidence="16" id="KW-0411">Iron-sulfur</keyword>
<dbReference type="Gene3D" id="3.30.450.40">
    <property type="match status" value="1"/>
</dbReference>
<dbReference type="EC" id="2.7.13.3" evidence="4"/>
<comment type="function">
    <text evidence="17">Member of the two-component regulatory system NreB/NreC involved in the control of dissimilatory nitrate/nitrite reduction in response to oxygen. NreB functions as a direct oxygen sensor histidine kinase which is autophosphorylated, in the absence of oxygen, probably at the conserved histidine residue, and transfers its phosphate group probably to a conserved aspartate residue of NreC. NreB/NreC activates the expression of the nitrate (narGHJI) and nitrite (nir) reductase operons, as well as the putative nitrate transporter gene narT.</text>
</comment>
<evidence type="ECO:0000256" key="11">
    <source>
        <dbReference type="ARBA" id="ARBA00022741"/>
    </source>
</evidence>
<evidence type="ECO:0000256" key="7">
    <source>
        <dbReference type="ARBA" id="ARBA00022490"/>
    </source>
</evidence>
<dbReference type="PANTHER" id="PTHR24421">
    <property type="entry name" value="NITRATE/NITRITE SENSOR PROTEIN NARX-RELATED"/>
    <property type="match status" value="1"/>
</dbReference>
<evidence type="ECO:0000313" key="22">
    <source>
        <dbReference type="Proteomes" id="UP001589788"/>
    </source>
</evidence>
<dbReference type="InterPro" id="IPR036890">
    <property type="entry name" value="HATPase_C_sf"/>
</dbReference>
<evidence type="ECO:0000256" key="1">
    <source>
        <dbReference type="ARBA" id="ARBA00000085"/>
    </source>
</evidence>
<evidence type="ECO:0000256" key="2">
    <source>
        <dbReference type="ARBA" id="ARBA00001966"/>
    </source>
</evidence>
<keyword evidence="11" id="KW-0547">Nucleotide-binding</keyword>
<keyword evidence="12" id="KW-0418">Kinase</keyword>
<dbReference type="Pfam" id="PF13185">
    <property type="entry name" value="GAF_2"/>
    <property type="match status" value="1"/>
</dbReference>
<keyword evidence="15" id="KW-0902">Two-component regulatory system</keyword>
<name>A0ABV6BYN4_9ACTN</name>
<keyword evidence="10" id="KW-0479">Metal-binding</keyword>
<dbReference type="SMART" id="SM00387">
    <property type="entry name" value="HATPase_c"/>
    <property type="match status" value="1"/>
</dbReference>
<dbReference type="InterPro" id="IPR003018">
    <property type="entry name" value="GAF"/>
</dbReference>
<comment type="subcellular location">
    <subcellularLocation>
        <location evidence="3">Cytoplasm</location>
    </subcellularLocation>
</comment>
<dbReference type="PRINTS" id="PR00344">
    <property type="entry name" value="BCTRLSENSOR"/>
</dbReference>
<evidence type="ECO:0000256" key="8">
    <source>
        <dbReference type="ARBA" id="ARBA00022553"/>
    </source>
</evidence>
<evidence type="ECO:0000256" key="15">
    <source>
        <dbReference type="ARBA" id="ARBA00023012"/>
    </source>
</evidence>